<organism evidence="1">
    <name type="scientific">Klebsiella pneumoniae</name>
    <dbReference type="NCBI Taxonomy" id="573"/>
    <lineage>
        <taxon>Bacteria</taxon>
        <taxon>Pseudomonadati</taxon>
        <taxon>Pseudomonadota</taxon>
        <taxon>Gammaproteobacteria</taxon>
        <taxon>Enterobacterales</taxon>
        <taxon>Enterobacteriaceae</taxon>
        <taxon>Klebsiella/Raoultella group</taxon>
        <taxon>Klebsiella</taxon>
        <taxon>Klebsiella pneumoniae complex</taxon>
    </lineage>
</organism>
<dbReference type="AlphaFoldDB" id="A0A483GSU8"/>
<proteinExistence type="predicted"/>
<dbReference type="RefSeq" id="WP_049124524.1">
    <property type="nucleotide sequence ID" value="NZ_BIJJ01000003.1"/>
</dbReference>
<evidence type="ECO:0000313" key="1">
    <source>
        <dbReference type="EMBL" id="TCX10648.1"/>
    </source>
</evidence>
<accession>A0A483GSU8</accession>
<reference evidence="1" key="1">
    <citation type="submission" date="2019-01" db="EMBL/GenBank/DDBJ databases">
        <authorList>
            <person name="Lista F."/>
            <person name="Anselmo A."/>
        </authorList>
    </citation>
    <scope>NUCLEOTIDE SEQUENCE</scope>
    <source>
        <strain evidence="1">20S</strain>
    </source>
</reference>
<gene>
    <name evidence="1" type="ORF">ETE86_06650</name>
</gene>
<protein>
    <submittedName>
        <fullName evidence="1">Uncharacterized protein</fullName>
    </submittedName>
</protein>
<name>A0A483GSU8_KLEPN</name>
<comment type="caution">
    <text evidence="1">The sequence shown here is derived from an EMBL/GenBank/DDBJ whole genome shotgun (WGS) entry which is preliminary data.</text>
</comment>
<dbReference type="EMBL" id="SDCC01000004">
    <property type="protein sequence ID" value="TCX10648.1"/>
    <property type="molecule type" value="Genomic_DNA"/>
</dbReference>
<sequence length="359" mass="38033">MNTIIIKDPLRQAIEAASGGRQTVLYTPKGQASFVTIFNKVDLKTLNPDLSGTHPAFIINGKEVSQLFIGTYQGTIIDGELVSQPWSIPTTGLTYAAMRKAVGAAGKNWHLMTLPEWGLLAAYDNLGIQTLGNNNQGGSISDSSLKGAVIPGQSNLIYSGSGPVQFRLNREYNNVSDLVGNRFQICDGVRFVDGEIQVVANNDAAQTGYDLSLTSLNWKAINGQTGALVAPTGTGTINTDYVATTADSVKISAAGETLDYGIYSLQEKIPTLTGANKVQQSAINIMRALGICTISETCSPRGGFSVKKTAGADMRWFRSGGPGHGGYASLNAVFSSQYISDPVSYMAEGGTARPCYYSA</sequence>